<organism evidence="2 3">
    <name type="scientific">Zophobas morio</name>
    <dbReference type="NCBI Taxonomy" id="2755281"/>
    <lineage>
        <taxon>Eukaryota</taxon>
        <taxon>Metazoa</taxon>
        <taxon>Ecdysozoa</taxon>
        <taxon>Arthropoda</taxon>
        <taxon>Hexapoda</taxon>
        <taxon>Insecta</taxon>
        <taxon>Pterygota</taxon>
        <taxon>Neoptera</taxon>
        <taxon>Endopterygota</taxon>
        <taxon>Coleoptera</taxon>
        <taxon>Polyphaga</taxon>
        <taxon>Cucujiformia</taxon>
        <taxon>Tenebrionidae</taxon>
        <taxon>Zophobas</taxon>
    </lineage>
</organism>
<accession>A0AA38HNZ6</accession>
<dbReference type="AlphaFoldDB" id="A0AA38HNZ6"/>
<feature type="compositionally biased region" description="Low complexity" evidence="1">
    <location>
        <begin position="87"/>
        <end position="105"/>
    </location>
</feature>
<gene>
    <name evidence="2" type="ORF">Zmor_027840</name>
</gene>
<sequence>MGLLGGFKGKLIGKTSKKSSGASRVVCVKFNTFSEFEPGPSASTSNGNLGRNEVVKERRKPLKPEIKGVFEQKANGDVGAAPPPSNPTKTKPPANATKSPAAKATPKPPAKATPPPPVKSTPPPPAKSTPPPPVKVTPAPPAKATPAPPAKATPAPKPPPAKAVKTQAPKVPAPQPQKIETKVMPTPVVATKTIQFPLEASDSDDDDDDGNFQIHFTKKVNHSFGDLSEDSSSEDEEPDVRPMNFSSQATSIFFGEDEEPKVMRPRHVAVNDDDDLSDGSSASA</sequence>
<comment type="caution">
    <text evidence="2">The sequence shown here is derived from an EMBL/GenBank/DDBJ whole genome shotgun (WGS) entry which is preliminary data.</text>
</comment>
<keyword evidence="3" id="KW-1185">Reference proteome</keyword>
<name>A0AA38HNZ6_9CUCU</name>
<feature type="region of interest" description="Disordered" evidence="1">
    <location>
        <begin position="1"/>
        <end position="186"/>
    </location>
</feature>
<evidence type="ECO:0000256" key="1">
    <source>
        <dbReference type="SAM" id="MobiDB-lite"/>
    </source>
</evidence>
<protein>
    <submittedName>
        <fullName evidence="2">Uncharacterized protein</fullName>
    </submittedName>
</protein>
<dbReference type="EMBL" id="JALNTZ010000009">
    <property type="protein sequence ID" value="KAJ3641328.1"/>
    <property type="molecule type" value="Genomic_DNA"/>
</dbReference>
<feature type="compositionally biased region" description="Acidic residues" evidence="1">
    <location>
        <begin position="227"/>
        <end position="238"/>
    </location>
</feature>
<proteinExistence type="predicted"/>
<feature type="compositionally biased region" description="Pro residues" evidence="1">
    <location>
        <begin position="106"/>
        <end position="161"/>
    </location>
</feature>
<evidence type="ECO:0000313" key="3">
    <source>
        <dbReference type="Proteomes" id="UP001168821"/>
    </source>
</evidence>
<dbReference type="Proteomes" id="UP001168821">
    <property type="component" value="Unassembled WGS sequence"/>
</dbReference>
<reference evidence="2" key="1">
    <citation type="journal article" date="2023" name="G3 (Bethesda)">
        <title>Whole genome assemblies of Zophobas morio and Tenebrio molitor.</title>
        <authorList>
            <person name="Kaur S."/>
            <person name="Stinson S.A."/>
            <person name="diCenzo G.C."/>
        </authorList>
    </citation>
    <scope>NUCLEOTIDE SEQUENCE</scope>
    <source>
        <strain evidence="2">QUZm001</strain>
    </source>
</reference>
<feature type="region of interest" description="Disordered" evidence="1">
    <location>
        <begin position="220"/>
        <end position="284"/>
    </location>
</feature>
<evidence type="ECO:0000313" key="2">
    <source>
        <dbReference type="EMBL" id="KAJ3641328.1"/>
    </source>
</evidence>